<evidence type="ECO:0000313" key="2">
    <source>
        <dbReference type="EMBL" id="OGW96044.1"/>
    </source>
</evidence>
<organism evidence="2 3">
    <name type="scientific">Candidatus Danuiimicrobium aquiferis</name>
    <dbReference type="NCBI Taxonomy" id="1801832"/>
    <lineage>
        <taxon>Bacteria</taxon>
        <taxon>Pseudomonadati</taxon>
        <taxon>Candidatus Omnitrophota</taxon>
        <taxon>Candidatus Danuiimicrobium</taxon>
    </lineage>
</organism>
<dbReference type="InterPro" id="IPR044992">
    <property type="entry name" value="ChyE-like"/>
</dbReference>
<name>A0A1G1KSW5_9BACT</name>
<protein>
    <submittedName>
        <fullName evidence="2">Amidotransferase</fullName>
    </submittedName>
</protein>
<reference evidence="2 3" key="1">
    <citation type="journal article" date="2016" name="Nat. Commun.">
        <title>Thousands of microbial genomes shed light on interconnected biogeochemical processes in an aquifer system.</title>
        <authorList>
            <person name="Anantharaman K."/>
            <person name="Brown C.T."/>
            <person name="Hug L.A."/>
            <person name="Sharon I."/>
            <person name="Castelle C.J."/>
            <person name="Probst A.J."/>
            <person name="Thomas B.C."/>
            <person name="Singh A."/>
            <person name="Wilkins M.J."/>
            <person name="Karaoz U."/>
            <person name="Brodie E.L."/>
            <person name="Williams K.H."/>
            <person name="Hubbard S.S."/>
            <person name="Banfield J.F."/>
        </authorList>
    </citation>
    <scope>NUCLEOTIDE SEQUENCE [LARGE SCALE GENOMIC DNA]</scope>
</reference>
<proteinExistence type="predicted"/>
<dbReference type="PANTHER" id="PTHR42695">
    <property type="entry name" value="GLUTAMINE AMIDOTRANSFERASE YLR126C-RELATED"/>
    <property type="match status" value="1"/>
</dbReference>
<dbReference type="GO" id="GO:0016740">
    <property type="term" value="F:transferase activity"/>
    <property type="evidence" value="ECO:0007669"/>
    <property type="project" value="UniProtKB-KW"/>
</dbReference>
<feature type="domain" description="Glutamine amidotransferase" evidence="1">
    <location>
        <begin position="42"/>
        <end position="181"/>
    </location>
</feature>
<dbReference type="PROSITE" id="PS51273">
    <property type="entry name" value="GATASE_TYPE_1"/>
    <property type="match status" value="1"/>
</dbReference>
<dbReference type="EMBL" id="MHFR01000054">
    <property type="protein sequence ID" value="OGW96044.1"/>
    <property type="molecule type" value="Genomic_DNA"/>
</dbReference>
<keyword evidence="2" id="KW-0808">Transferase</keyword>
<dbReference type="PANTHER" id="PTHR42695:SF5">
    <property type="entry name" value="GLUTAMINE AMIDOTRANSFERASE YLR126C-RELATED"/>
    <property type="match status" value="1"/>
</dbReference>
<dbReference type="InterPro" id="IPR017926">
    <property type="entry name" value="GATASE"/>
</dbReference>
<sequence>MRIHSLQHVEFEDLANIESWAREKGHSVAKTLLCRNEKLPSPNEFDWLIVMGGPMNVYEEEQYPWLIQEKKIIREAIAENKFVLGICLGAQLIADVLGARVPKNAHKEIGWHSVYLTEPGKRSSVFSVLPDTFIAFHWHGDTFELPVGATWIAKSEGCVNQAFEYDGHVFGLQFHLESSEESIHRLVDHCGHELTEGKYIQTKEKILKRGIYLQQIEKLIIRLLDQIEHEAGRRWEDAC</sequence>
<comment type="caution">
    <text evidence="2">The sequence shown here is derived from an EMBL/GenBank/DDBJ whole genome shotgun (WGS) entry which is preliminary data.</text>
</comment>
<dbReference type="AlphaFoldDB" id="A0A1G1KSW5"/>
<dbReference type="Gene3D" id="3.40.50.880">
    <property type="match status" value="1"/>
</dbReference>
<dbReference type="CDD" id="cd01741">
    <property type="entry name" value="GATase1_1"/>
    <property type="match status" value="1"/>
</dbReference>
<dbReference type="SUPFAM" id="SSF52317">
    <property type="entry name" value="Class I glutamine amidotransferase-like"/>
    <property type="match status" value="1"/>
</dbReference>
<gene>
    <name evidence="2" type="ORF">A3G33_11095</name>
</gene>
<dbReference type="InterPro" id="IPR029062">
    <property type="entry name" value="Class_I_gatase-like"/>
</dbReference>
<accession>A0A1G1KSW5</accession>
<evidence type="ECO:0000259" key="1">
    <source>
        <dbReference type="Pfam" id="PF00117"/>
    </source>
</evidence>
<dbReference type="Pfam" id="PF00117">
    <property type="entry name" value="GATase"/>
    <property type="match status" value="1"/>
</dbReference>
<dbReference type="Proteomes" id="UP000178187">
    <property type="component" value="Unassembled WGS sequence"/>
</dbReference>
<dbReference type="FunFam" id="3.40.50.880:FF:000033">
    <property type="entry name" value="Glutamine amidotransferase class-I"/>
    <property type="match status" value="1"/>
</dbReference>
<evidence type="ECO:0000313" key="3">
    <source>
        <dbReference type="Proteomes" id="UP000178187"/>
    </source>
</evidence>
<dbReference type="GO" id="GO:0005829">
    <property type="term" value="C:cytosol"/>
    <property type="evidence" value="ECO:0007669"/>
    <property type="project" value="TreeGrafter"/>
</dbReference>